<evidence type="ECO:0000313" key="8">
    <source>
        <dbReference type="Proteomes" id="UP000751190"/>
    </source>
</evidence>
<dbReference type="InterPro" id="IPR021109">
    <property type="entry name" value="Peptidase_aspartic_dom_sf"/>
</dbReference>
<accession>A0A8J5XRB9</accession>
<gene>
    <name evidence="7" type="ORF">KFE25_012532</name>
</gene>
<evidence type="ECO:0000256" key="1">
    <source>
        <dbReference type="ARBA" id="ARBA00007447"/>
    </source>
</evidence>
<dbReference type="InterPro" id="IPR033121">
    <property type="entry name" value="PEPTIDASE_A1"/>
</dbReference>
<dbReference type="InterPro" id="IPR034164">
    <property type="entry name" value="Pepsin-like_dom"/>
</dbReference>
<protein>
    <recommendedName>
        <fullName evidence="6">Peptidase A1 domain-containing protein</fullName>
    </recommendedName>
</protein>
<keyword evidence="4" id="KW-0378">Hydrolase</keyword>
<evidence type="ECO:0000256" key="5">
    <source>
        <dbReference type="ARBA" id="ARBA00046288"/>
    </source>
</evidence>
<sequence>MRGTVLVTALVAAGALVGMVGLVAPDVWMSAALPALLSQPRGRARAEYVLPLEPIAFHSRGQIQTRMRIGGDEYVMMVDSASADIAVVMRDCLFCSKHRSKYAPGPNASRVACDAAANGGVNCSECVVGVPGGKQCGYGVGYADGSSIRTLVFEDLVAFGGAPPVRAHVGGVYVESEGFEPKSVDGILGLGMRGLTSLDQPTALDALVAAGAIEDRFSLCMREAGGELVLGGGASPSHGVYQWTPLVDGPLGFYAVRLEAVEVDDVRVPVSNETLAVGGVVIDSGSSAVLLPAGTYSGLASTFRAACLARAEARVDQVQCMQISRRQCIDPSEKLLSRLPPISLRFANASWIFDRGSDSTGHIIGAAALRPFHNVLDRAAMRYGFAPLRGDSCAPRPS</sequence>
<organism evidence="7 8">
    <name type="scientific">Diacronema lutheri</name>
    <name type="common">Unicellular marine alga</name>
    <name type="synonym">Monochrysis lutheri</name>
    <dbReference type="NCBI Taxonomy" id="2081491"/>
    <lineage>
        <taxon>Eukaryota</taxon>
        <taxon>Haptista</taxon>
        <taxon>Haptophyta</taxon>
        <taxon>Pavlovophyceae</taxon>
        <taxon>Pavlovales</taxon>
        <taxon>Pavlovaceae</taxon>
        <taxon>Diacronema</taxon>
    </lineage>
</organism>
<evidence type="ECO:0000313" key="7">
    <source>
        <dbReference type="EMBL" id="KAG8465169.1"/>
    </source>
</evidence>
<dbReference type="PROSITE" id="PS00141">
    <property type="entry name" value="ASP_PROTEASE"/>
    <property type="match status" value="1"/>
</dbReference>
<dbReference type="GO" id="GO:0012505">
    <property type="term" value="C:endomembrane system"/>
    <property type="evidence" value="ECO:0007669"/>
    <property type="project" value="UniProtKB-SubCell"/>
</dbReference>
<reference evidence="7" key="1">
    <citation type="submission" date="2021-05" db="EMBL/GenBank/DDBJ databases">
        <title>The genome of the haptophyte Pavlova lutheri (Diacronema luteri, Pavlovales) - a model for lipid biosynthesis in eukaryotic algae.</title>
        <authorList>
            <person name="Hulatt C.J."/>
            <person name="Posewitz M.C."/>
        </authorList>
    </citation>
    <scope>NUCLEOTIDE SEQUENCE</scope>
    <source>
        <strain evidence="7">NIVA-4/92</strain>
    </source>
</reference>
<dbReference type="EMBL" id="JAGTXO010000011">
    <property type="protein sequence ID" value="KAG8465169.1"/>
    <property type="molecule type" value="Genomic_DNA"/>
</dbReference>
<keyword evidence="2" id="KW-0645">Protease</keyword>
<evidence type="ECO:0000256" key="4">
    <source>
        <dbReference type="ARBA" id="ARBA00022801"/>
    </source>
</evidence>
<proteinExistence type="inferred from homology"/>
<dbReference type="PANTHER" id="PTHR13683">
    <property type="entry name" value="ASPARTYL PROTEASES"/>
    <property type="match status" value="1"/>
</dbReference>
<dbReference type="GO" id="GO:0004190">
    <property type="term" value="F:aspartic-type endopeptidase activity"/>
    <property type="evidence" value="ECO:0007669"/>
    <property type="project" value="InterPro"/>
</dbReference>
<evidence type="ECO:0000259" key="6">
    <source>
        <dbReference type="PROSITE" id="PS51767"/>
    </source>
</evidence>
<dbReference type="SUPFAM" id="SSF50630">
    <property type="entry name" value="Acid proteases"/>
    <property type="match status" value="1"/>
</dbReference>
<name>A0A8J5XRB9_DIALT</name>
<evidence type="ECO:0000256" key="3">
    <source>
        <dbReference type="ARBA" id="ARBA00022729"/>
    </source>
</evidence>
<dbReference type="CDD" id="cd05471">
    <property type="entry name" value="pepsin_like"/>
    <property type="match status" value="1"/>
</dbReference>
<dbReference type="Pfam" id="PF00026">
    <property type="entry name" value="Asp"/>
    <property type="match status" value="1"/>
</dbReference>
<dbReference type="AlphaFoldDB" id="A0A8J5XRB9"/>
<dbReference type="Gene3D" id="2.40.70.10">
    <property type="entry name" value="Acid Proteases"/>
    <property type="match status" value="2"/>
</dbReference>
<keyword evidence="3" id="KW-0732">Signal</keyword>
<dbReference type="InterPro" id="IPR001461">
    <property type="entry name" value="Aspartic_peptidase_A1"/>
</dbReference>
<dbReference type="InterPro" id="IPR001969">
    <property type="entry name" value="Aspartic_peptidase_AS"/>
</dbReference>
<dbReference type="Proteomes" id="UP000751190">
    <property type="component" value="Unassembled WGS sequence"/>
</dbReference>
<feature type="domain" description="Peptidase A1" evidence="6">
    <location>
        <begin position="63"/>
        <end position="386"/>
    </location>
</feature>
<dbReference type="PANTHER" id="PTHR13683:SF375">
    <property type="entry name" value="PEPTIDASE A1 DOMAIN-CONTAINING PROTEIN"/>
    <property type="match status" value="1"/>
</dbReference>
<comment type="similarity">
    <text evidence="1">Belongs to the peptidase A1 family.</text>
</comment>
<dbReference type="PROSITE" id="PS51767">
    <property type="entry name" value="PEPTIDASE_A1"/>
    <property type="match status" value="1"/>
</dbReference>
<dbReference type="OrthoDB" id="2747330at2759"/>
<comment type="subcellular location">
    <subcellularLocation>
        <location evidence="5">Endomembrane system</location>
        <topology evidence="5">Single-pass type I membrane protein</topology>
    </subcellularLocation>
</comment>
<dbReference type="GO" id="GO:0006508">
    <property type="term" value="P:proteolysis"/>
    <property type="evidence" value="ECO:0007669"/>
    <property type="project" value="UniProtKB-KW"/>
</dbReference>
<evidence type="ECO:0000256" key="2">
    <source>
        <dbReference type="ARBA" id="ARBA00022670"/>
    </source>
</evidence>
<keyword evidence="8" id="KW-1185">Reference proteome</keyword>
<comment type="caution">
    <text evidence="7">The sequence shown here is derived from an EMBL/GenBank/DDBJ whole genome shotgun (WGS) entry which is preliminary data.</text>
</comment>